<dbReference type="EMBL" id="CP000859">
    <property type="protein sequence ID" value="ABW67634.1"/>
    <property type="molecule type" value="Genomic_DNA"/>
</dbReference>
<protein>
    <recommendedName>
        <fullName evidence="3">Sulfotransferase</fullName>
    </recommendedName>
</protein>
<reference evidence="1 2" key="1">
    <citation type="submission" date="2007-10" db="EMBL/GenBank/DDBJ databases">
        <title>Complete sequence of Desulfococcus oleovorans Hxd3.</title>
        <authorList>
            <consortium name="US DOE Joint Genome Institute"/>
            <person name="Copeland A."/>
            <person name="Lucas S."/>
            <person name="Lapidus A."/>
            <person name="Barry K."/>
            <person name="Glavina del Rio T."/>
            <person name="Dalin E."/>
            <person name="Tice H."/>
            <person name="Pitluck S."/>
            <person name="Kiss H."/>
            <person name="Brettin T."/>
            <person name="Bruce D."/>
            <person name="Detter J.C."/>
            <person name="Han C."/>
            <person name="Schmutz J."/>
            <person name="Larimer F."/>
            <person name="Land M."/>
            <person name="Hauser L."/>
            <person name="Kyrpides N."/>
            <person name="Kim E."/>
            <person name="Wawrik B."/>
            <person name="Richardson P."/>
        </authorList>
    </citation>
    <scope>NUCLEOTIDE SEQUENCE [LARGE SCALE GENOMIC DNA]</scope>
    <source>
        <strain evidence="2">DSM 6200 / JCM 39069 / Hxd3</strain>
    </source>
</reference>
<evidence type="ECO:0008006" key="3">
    <source>
        <dbReference type="Google" id="ProtNLM"/>
    </source>
</evidence>
<evidence type="ECO:0000313" key="1">
    <source>
        <dbReference type="EMBL" id="ABW67634.1"/>
    </source>
</evidence>
<dbReference type="Pfam" id="PF13469">
    <property type="entry name" value="Sulfotransfer_3"/>
    <property type="match status" value="1"/>
</dbReference>
<dbReference type="RefSeq" id="WP_012175247.1">
    <property type="nucleotide sequence ID" value="NC_009943.1"/>
</dbReference>
<gene>
    <name evidence="1" type="ordered locus">Dole_1830</name>
</gene>
<dbReference type="OrthoDB" id="9800698at2"/>
<dbReference type="HOGENOM" id="CLU_072542_0_0_7"/>
<evidence type="ECO:0000313" key="2">
    <source>
        <dbReference type="Proteomes" id="UP000008561"/>
    </source>
</evidence>
<accession>A8ZS97</accession>
<dbReference type="Proteomes" id="UP000008561">
    <property type="component" value="Chromosome"/>
</dbReference>
<dbReference type="KEGG" id="dol:Dole_1830"/>
<name>A8ZS97_DESOH</name>
<sequence>MDKIDTKTRRLTLKVLSHISWPPGRLYQGVTIRDLVDSRTTDTGIVFIVGAPRTGTTLLYQVLTNMLDVGYLSNLSNLFYHSLFSGMVLHDKLYGDRPHNNFSSDNGRTKGWASPNESGKFWYQWYPKDVSCLTEEMLSGVDFSPMVNTIRNIQDRLKKPLVFKNQTNSQRVASLAKLFPDSVFIHTVRDPFPVADSIIEHRQRFLGSTDKWYSIKPDNYEQIKDLDFVEQVVRQIHGVDSMIDRAFQELDQDRWVRVRYEEICKNWPEVVEQVKGRLKRFGPVHGRKGASSPVIRMQDVPVETDMQKAIIESIRKVYG</sequence>
<dbReference type="AlphaFoldDB" id="A8ZS97"/>
<organism evidence="1 2">
    <name type="scientific">Desulfosudis oleivorans (strain DSM 6200 / JCM 39069 / Hxd3)</name>
    <name type="common">Desulfococcus oleovorans</name>
    <dbReference type="NCBI Taxonomy" id="96561"/>
    <lineage>
        <taxon>Bacteria</taxon>
        <taxon>Pseudomonadati</taxon>
        <taxon>Thermodesulfobacteriota</taxon>
        <taxon>Desulfobacteria</taxon>
        <taxon>Desulfobacterales</taxon>
        <taxon>Desulfosudaceae</taxon>
        <taxon>Desulfosudis</taxon>
    </lineage>
</organism>
<keyword evidence="2" id="KW-1185">Reference proteome</keyword>
<dbReference type="eggNOG" id="ENOG502Z83U">
    <property type="taxonomic scope" value="Bacteria"/>
</dbReference>
<dbReference type="SUPFAM" id="SSF52540">
    <property type="entry name" value="P-loop containing nucleoside triphosphate hydrolases"/>
    <property type="match status" value="1"/>
</dbReference>
<dbReference type="STRING" id="96561.Dole_1830"/>
<dbReference type="Gene3D" id="3.40.50.300">
    <property type="entry name" value="P-loop containing nucleotide triphosphate hydrolases"/>
    <property type="match status" value="1"/>
</dbReference>
<dbReference type="InterPro" id="IPR027417">
    <property type="entry name" value="P-loop_NTPase"/>
</dbReference>
<proteinExistence type="predicted"/>